<evidence type="ECO:0000256" key="1">
    <source>
        <dbReference type="SAM" id="SignalP"/>
    </source>
</evidence>
<dbReference type="InterPro" id="IPR045767">
    <property type="entry name" value="DUF6134"/>
</dbReference>
<keyword evidence="1" id="KW-0732">Signal</keyword>
<sequence length="214" mass="23047">MNRRHLIAGLAACALPLYPSGPALAAGSASRSFRILRDGSEIGSHSLAARAGPDGFEIEIEIDIVVRVLGIAAYRYRLRNRERWAGGRLVELDAATNDDGTENFARIRREADALAVEGSGHTGRVPLDAATTSYFVPEFLDRRIWISTQSGTPLAVKVAPAGPGRWAVSGELDTTLFYDGRGEWMGSEFDAGGETASYELVAQSGRIVPLWRGS</sequence>
<dbReference type="EMBL" id="BSYI01000024">
    <property type="protein sequence ID" value="GMG83763.1"/>
    <property type="molecule type" value="Genomic_DNA"/>
</dbReference>
<reference evidence="2 3" key="1">
    <citation type="submission" date="2023-04" db="EMBL/GenBank/DDBJ databases">
        <title>Marinoamorphus aggregata gen. nov., sp. Nov., isolate from tissue of brittle star Ophioplocus japonicus.</title>
        <authorList>
            <person name="Kawano K."/>
            <person name="Sawayama S."/>
            <person name="Nakagawa S."/>
        </authorList>
    </citation>
    <scope>NUCLEOTIDE SEQUENCE [LARGE SCALE GENOMIC DNA]</scope>
    <source>
        <strain evidence="2 3">NKW23</strain>
    </source>
</reference>
<feature type="chain" id="PRO_5045676089" description="DUF3108 domain-containing protein" evidence="1">
    <location>
        <begin position="26"/>
        <end position="214"/>
    </location>
</feature>
<comment type="caution">
    <text evidence="2">The sequence shown here is derived from an EMBL/GenBank/DDBJ whole genome shotgun (WGS) entry which is preliminary data.</text>
</comment>
<dbReference type="Pfam" id="PF19630">
    <property type="entry name" value="DUF6134"/>
    <property type="match status" value="1"/>
</dbReference>
<protein>
    <recommendedName>
        <fullName evidence="4">DUF3108 domain-containing protein</fullName>
    </recommendedName>
</protein>
<evidence type="ECO:0000313" key="2">
    <source>
        <dbReference type="EMBL" id="GMG83763.1"/>
    </source>
</evidence>
<feature type="signal peptide" evidence="1">
    <location>
        <begin position="1"/>
        <end position="25"/>
    </location>
</feature>
<name>A0ABQ6LKI8_9RHOB</name>
<dbReference type="Proteomes" id="UP001239909">
    <property type="component" value="Unassembled WGS sequence"/>
</dbReference>
<evidence type="ECO:0008006" key="4">
    <source>
        <dbReference type="Google" id="ProtNLM"/>
    </source>
</evidence>
<accession>A0ABQ6LKI8</accession>
<keyword evidence="3" id="KW-1185">Reference proteome</keyword>
<evidence type="ECO:0000313" key="3">
    <source>
        <dbReference type="Proteomes" id="UP001239909"/>
    </source>
</evidence>
<gene>
    <name evidence="2" type="ORF">LNKW23_29770</name>
</gene>
<organism evidence="2 3">
    <name type="scientific">Paralimibaculum aggregatum</name>
    <dbReference type="NCBI Taxonomy" id="3036245"/>
    <lineage>
        <taxon>Bacteria</taxon>
        <taxon>Pseudomonadati</taxon>
        <taxon>Pseudomonadota</taxon>
        <taxon>Alphaproteobacteria</taxon>
        <taxon>Rhodobacterales</taxon>
        <taxon>Paracoccaceae</taxon>
        <taxon>Paralimibaculum</taxon>
    </lineage>
</organism>
<dbReference type="RefSeq" id="WP_285672565.1">
    <property type="nucleotide sequence ID" value="NZ_BSYI01000024.1"/>
</dbReference>
<proteinExistence type="predicted"/>